<comment type="subcellular location">
    <subcellularLocation>
        <location evidence="1">Cell membrane</location>
        <topology evidence="1">Multi-pass membrane protein</topology>
    </subcellularLocation>
</comment>
<dbReference type="Pfam" id="PF05525">
    <property type="entry name" value="Branch_AA_trans"/>
    <property type="match status" value="1"/>
</dbReference>
<dbReference type="GO" id="GO:0005304">
    <property type="term" value="F:L-valine transmembrane transporter activity"/>
    <property type="evidence" value="ECO:0007669"/>
    <property type="project" value="TreeGrafter"/>
</dbReference>
<keyword evidence="5 10" id="KW-0812">Transmembrane</keyword>
<dbReference type="PANTHER" id="PTHR30588:SF0">
    <property type="entry name" value="BRANCHED-CHAIN AMINO ACID PERMEASE BRNQ"/>
    <property type="match status" value="1"/>
</dbReference>
<evidence type="ECO:0000256" key="8">
    <source>
        <dbReference type="ARBA" id="ARBA00023136"/>
    </source>
</evidence>
<keyword evidence="3" id="KW-0813">Transport</keyword>
<name>A0A261FXB8_9BIFI</name>
<evidence type="ECO:0000256" key="4">
    <source>
        <dbReference type="ARBA" id="ARBA00022475"/>
    </source>
</evidence>
<feature type="transmembrane region" description="Helical" evidence="10">
    <location>
        <begin position="131"/>
        <end position="150"/>
    </location>
</feature>
<feature type="transmembrane region" description="Helical" evidence="10">
    <location>
        <begin position="96"/>
        <end position="119"/>
    </location>
</feature>
<dbReference type="GO" id="GO:0015190">
    <property type="term" value="F:L-leucine transmembrane transporter activity"/>
    <property type="evidence" value="ECO:0007669"/>
    <property type="project" value="TreeGrafter"/>
</dbReference>
<feature type="compositionally biased region" description="Polar residues" evidence="9">
    <location>
        <begin position="1"/>
        <end position="49"/>
    </location>
</feature>
<feature type="transmembrane region" description="Helical" evidence="10">
    <location>
        <begin position="328"/>
        <end position="361"/>
    </location>
</feature>
<dbReference type="GO" id="GO:0015188">
    <property type="term" value="F:L-isoleucine transmembrane transporter activity"/>
    <property type="evidence" value="ECO:0007669"/>
    <property type="project" value="TreeGrafter"/>
</dbReference>
<evidence type="ECO:0000256" key="9">
    <source>
        <dbReference type="SAM" id="MobiDB-lite"/>
    </source>
</evidence>
<feature type="transmembrane region" description="Helical" evidence="10">
    <location>
        <begin position="202"/>
        <end position="223"/>
    </location>
</feature>
<keyword evidence="7 10" id="KW-1133">Transmembrane helix</keyword>
<feature type="transmembrane region" description="Helical" evidence="10">
    <location>
        <begin position="243"/>
        <end position="262"/>
    </location>
</feature>
<feature type="transmembrane region" description="Helical" evidence="10">
    <location>
        <begin position="478"/>
        <end position="497"/>
    </location>
</feature>
<reference evidence="11 12" key="1">
    <citation type="journal article" date="2017" name="BMC Genomics">
        <title>Comparative genomic and phylogenomic analyses of the Bifidobacteriaceae family.</title>
        <authorList>
            <person name="Lugli G.A."/>
            <person name="Milani C."/>
            <person name="Turroni F."/>
            <person name="Duranti S."/>
            <person name="Mancabelli L."/>
            <person name="Mangifesta M."/>
            <person name="Ferrario C."/>
            <person name="Modesto M."/>
            <person name="Mattarelli P."/>
            <person name="Jiri K."/>
            <person name="van Sinderen D."/>
            <person name="Ventura M."/>
        </authorList>
    </citation>
    <scope>NUCLEOTIDE SEQUENCE [LARGE SCALE GENOMIC DNA]</scope>
    <source>
        <strain evidence="11 12">DSM 100202</strain>
    </source>
</reference>
<feature type="transmembrane region" description="Helical" evidence="10">
    <location>
        <begin position="373"/>
        <end position="390"/>
    </location>
</feature>
<feature type="region of interest" description="Disordered" evidence="9">
    <location>
        <begin position="504"/>
        <end position="528"/>
    </location>
</feature>
<evidence type="ECO:0000256" key="3">
    <source>
        <dbReference type="ARBA" id="ARBA00022448"/>
    </source>
</evidence>
<dbReference type="GO" id="GO:0015820">
    <property type="term" value="P:L-leucine transport"/>
    <property type="evidence" value="ECO:0007669"/>
    <property type="project" value="TreeGrafter"/>
</dbReference>
<feature type="transmembrane region" description="Helical" evidence="10">
    <location>
        <begin position="170"/>
        <end position="190"/>
    </location>
</feature>
<feature type="transmembrane region" description="Helical" evidence="10">
    <location>
        <begin position="396"/>
        <end position="420"/>
    </location>
</feature>
<accession>A0A261FXB8</accession>
<keyword evidence="6" id="KW-0029">Amino-acid transport</keyword>
<protein>
    <submittedName>
        <fullName evidence="11">Branched-chain amino acid transporter</fullName>
    </submittedName>
</protein>
<evidence type="ECO:0000256" key="6">
    <source>
        <dbReference type="ARBA" id="ARBA00022970"/>
    </source>
</evidence>
<organism evidence="11 12">
    <name type="scientific">Bifidobacterium hapali</name>
    <dbReference type="NCBI Taxonomy" id="1630172"/>
    <lineage>
        <taxon>Bacteria</taxon>
        <taxon>Bacillati</taxon>
        <taxon>Actinomycetota</taxon>
        <taxon>Actinomycetes</taxon>
        <taxon>Bifidobacteriales</taxon>
        <taxon>Bifidobacteriaceae</taxon>
        <taxon>Bifidobacterium</taxon>
    </lineage>
</organism>
<evidence type="ECO:0000256" key="10">
    <source>
        <dbReference type="SAM" id="Phobius"/>
    </source>
</evidence>
<dbReference type="InterPro" id="IPR004685">
    <property type="entry name" value="Brnchd-chn_aa_trnsp_Livcs"/>
</dbReference>
<dbReference type="GO" id="GO:0015818">
    <property type="term" value="P:isoleucine transport"/>
    <property type="evidence" value="ECO:0007669"/>
    <property type="project" value="TreeGrafter"/>
</dbReference>
<feature type="region of interest" description="Disordered" evidence="9">
    <location>
        <begin position="1"/>
        <end position="53"/>
    </location>
</feature>
<keyword evidence="12" id="KW-1185">Reference proteome</keyword>
<comment type="caution">
    <text evidence="11">The sequence shown here is derived from an EMBL/GenBank/DDBJ whole genome shotgun (WGS) entry which is preliminary data.</text>
</comment>
<dbReference type="AlphaFoldDB" id="A0A261FXB8"/>
<evidence type="ECO:0000313" key="11">
    <source>
        <dbReference type="EMBL" id="OZG63573.1"/>
    </source>
</evidence>
<keyword evidence="4" id="KW-1003">Cell membrane</keyword>
<dbReference type="GO" id="GO:0005886">
    <property type="term" value="C:plasma membrane"/>
    <property type="evidence" value="ECO:0007669"/>
    <property type="project" value="UniProtKB-SubCell"/>
</dbReference>
<feature type="transmembrane region" description="Helical" evidence="10">
    <location>
        <begin position="282"/>
        <end position="308"/>
    </location>
</feature>
<feature type="transmembrane region" description="Helical" evidence="10">
    <location>
        <begin position="62"/>
        <end position="84"/>
    </location>
</feature>
<feature type="transmembrane region" description="Helical" evidence="10">
    <location>
        <begin position="432"/>
        <end position="453"/>
    </location>
</feature>
<sequence>MRVSTDQPTNRPTDQPSDRPSSQLSTGLTVANQSNTSQSSVDQPAAHQSDTNHRRLNAHERAVMTFTFFSMFFGAGNLIFPPFVGAQAGSATLPAAAGFIVSAVGLPILGVMAVTFAGGFDRLAGRVSPRFALLLGVAIILTIGPCFAIPRTATTSFEMMIAPFAPADSLWLVRLVYSLVFFALSFVFAQHPEKLSNVLGRVMGPLLLALIAVLFVACLAHGVDARVAPSGNYATYQLTRGFLDGYQTMDLLAALYFGIVIAENVRAQQVNNESQVQRETAIAGLGTGILLVMIYGALSYVGVVSGAISAIDSAHDTGATVLTNLTSALFGTTGTVFLGLVFVIACLNVCTGLICTCATYFHERFPVVAGQTVSYRAWQAVFTVFSFVVSNAGLSLIITVSVPVLSALYPIAIVLVVLGLTHRVFATRFPHVYRWTVMLVGIVAVAGCVRALVEDVAGGSLPWLDAALDLLPLQSYELGWLVPAMVGLVIGVIVDVWRMQDADTGGTSRSGDSGGADDSYGTATDNVH</sequence>
<dbReference type="NCBIfam" id="TIGR00796">
    <property type="entry name" value="livcs"/>
    <property type="match status" value="1"/>
</dbReference>
<evidence type="ECO:0000256" key="1">
    <source>
        <dbReference type="ARBA" id="ARBA00004651"/>
    </source>
</evidence>
<keyword evidence="8 10" id="KW-0472">Membrane</keyword>
<proteinExistence type="inferred from homology"/>
<comment type="similarity">
    <text evidence="2">Belongs to the branched chain amino acid transporter family.</text>
</comment>
<dbReference type="Proteomes" id="UP000216074">
    <property type="component" value="Unassembled WGS sequence"/>
</dbReference>
<evidence type="ECO:0000256" key="2">
    <source>
        <dbReference type="ARBA" id="ARBA00008540"/>
    </source>
</evidence>
<dbReference type="PANTHER" id="PTHR30588">
    <property type="entry name" value="BRANCHED-CHAIN AMINO ACID TRANSPORT SYSTEM 2 CARRIER PROTEIN"/>
    <property type="match status" value="1"/>
</dbReference>
<evidence type="ECO:0000256" key="7">
    <source>
        <dbReference type="ARBA" id="ARBA00022989"/>
    </source>
</evidence>
<dbReference type="EMBL" id="MWWY01000035">
    <property type="protein sequence ID" value="OZG63573.1"/>
    <property type="molecule type" value="Genomic_DNA"/>
</dbReference>
<gene>
    <name evidence="11" type="ORF">BHAP_1760</name>
</gene>
<evidence type="ECO:0000313" key="12">
    <source>
        <dbReference type="Proteomes" id="UP000216074"/>
    </source>
</evidence>
<evidence type="ECO:0000256" key="5">
    <source>
        <dbReference type="ARBA" id="ARBA00022692"/>
    </source>
</evidence>